<feature type="domain" description="TNase-like" evidence="5">
    <location>
        <begin position="44"/>
        <end position="175"/>
    </location>
</feature>
<protein>
    <submittedName>
        <fullName evidence="6">Thermonuclease family protein</fullName>
    </submittedName>
</protein>
<dbReference type="GO" id="GO:0016787">
    <property type="term" value="F:hydrolase activity"/>
    <property type="evidence" value="ECO:0007669"/>
    <property type="project" value="UniProtKB-KW"/>
</dbReference>
<keyword evidence="1" id="KW-0540">Nuclease</keyword>
<dbReference type="GO" id="GO:0004519">
    <property type="term" value="F:endonuclease activity"/>
    <property type="evidence" value="ECO:0007669"/>
    <property type="project" value="UniProtKB-KW"/>
</dbReference>
<dbReference type="Proteomes" id="UP000823821">
    <property type="component" value="Unassembled WGS sequence"/>
</dbReference>
<reference evidence="6" key="1">
    <citation type="journal article" date="2021" name="PeerJ">
        <title>Extensive microbial diversity within the chicken gut microbiome revealed by metagenomics and culture.</title>
        <authorList>
            <person name="Gilroy R."/>
            <person name="Ravi A."/>
            <person name="Getino M."/>
            <person name="Pursley I."/>
            <person name="Horton D.L."/>
            <person name="Alikhan N.F."/>
            <person name="Baker D."/>
            <person name="Gharbi K."/>
            <person name="Hall N."/>
            <person name="Watson M."/>
            <person name="Adriaenssens E.M."/>
            <person name="Foster-Nyarko E."/>
            <person name="Jarju S."/>
            <person name="Secka A."/>
            <person name="Antonio M."/>
            <person name="Oren A."/>
            <person name="Chaudhuri R.R."/>
            <person name="La Ragione R."/>
            <person name="Hildebrand F."/>
            <person name="Pallen M.J."/>
        </authorList>
    </citation>
    <scope>NUCLEOTIDE SEQUENCE</scope>
    <source>
        <strain evidence="6">5032</strain>
    </source>
</reference>
<dbReference type="Gene3D" id="2.40.50.90">
    <property type="match status" value="1"/>
</dbReference>
<dbReference type="AlphaFoldDB" id="A0A9D2HK24"/>
<reference evidence="6" key="2">
    <citation type="submission" date="2021-04" db="EMBL/GenBank/DDBJ databases">
        <authorList>
            <person name="Gilroy R."/>
        </authorList>
    </citation>
    <scope>NUCLEOTIDE SEQUENCE</scope>
    <source>
        <strain evidence="6">5032</strain>
    </source>
</reference>
<organism evidence="6 7">
    <name type="scientific">Candidatus Desulfovibrio intestinavium</name>
    <dbReference type="NCBI Taxonomy" id="2838534"/>
    <lineage>
        <taxon>Bacteria</taxon>
        <taxon>Pseudomonadati</taxon>
        <taxon>Thermodesulfobacteriota</taxon>
        <taxon>Desulfovibrionia</taxon>
        <taxon>Desulfovibrionales</taxon>
        <taxon>Desulfovibrionaceae</taxon>
        <taxon>Desulfovibrio</taxon>
    </lineage>
</organism>
<dbReference type="InterPro" id="IPR016071">
    <property type="entry name" value="Staphylococal_nuclease_OB-fold"/>
</dbReference>
<evidence type="ECO:0000259" key="5">
    <source>
        <dbReference type="PROSITE" id="PS50830"/>
    </source>
</evidence>
<evidence type="ECO:0000256" key="2">
    <source>
        <dbReference type="ARBA" id="ARBA00022759"/>
    </source>
</evidence>
<evidence type="ECO:0000313" key="7">
    <source>
        <dbReference type="Proteomes" id="UP000823821"/>
    </source>
</evidence>
<gene>
    <name evidence="6" type="ORF">H9784_01195</name>
</gene>
<keyword evidence="3" id="KW-0378">Hydrolase</keyword>
<sequence length="240" mass="26379">MAQDSTAPAVEEALPLAAARPQPEAAPAPALPSPQRPALPPLALAPEATVAVCLDGDTLKLTSRRTVRLAGIDTPVMGGRKKKPQFYAREARDLLNELARGQDVTLYQPATRQQDKYGRLIADICLPDGRSLSAVMLEEGAAFFYPHDDLDPTYQAWLKSLQAEAIHERRGLWAWLLAQPVALKSYIGNRESLRFFPAASQEVQRIKPRNRVHFGTLMDAFLAGYAPARHVSPWPEAPAQ</sequence>
<keyword evidence="2" id="KW-0255">Endonuclease</keyword>
<dbReference type="SMART" id="SM00318">
    <property type="entry name" value="SNc"/>
    <property type="match status" value="1"/>
</dbReference>
<comment type="caution">
    <text evidence="6">The sequence shown here is derived from an EMBL/GenBank/DDBJ whole genome shotgun (WGS) entry which is preliminary data.</text>
</comment>
<name>A0A9D2HK24_9BACT</name>
<dbReference type="PANTHER" id="PTHR12302">
    <property type="entry name" value="EBNA2 BINDING PROTEIN P100"/>
    <property type="match status" value="1"/>
</dbReference>
<dbReference type="EMBL" id="DWZD01000010">
    <property type="protein sequence ID" value="HJA78176.1"/>
    <property type="molecule type" value="Genomic_DNA"/>
</dbReference>
<dbReference type="Pfam" id="PF00565">
    <property type="entry name" value="SNase"/>
    <property type="match status" value="1"/>
</dbReference>
<proteinExistence type="predicted"/>
<feature type="compositionally biased region" description="Low complexity" evidence="4">
    <location>
        <begin position="1"/>
        <end position="23"/>
    </location>
</feature>
<feature type="region of interest" description="Disordered" evidence="4">
    <location>
        <begin position="1"/>
        <end position="37"/>
    </location>
</feature>
<dbReference type="PANTHER" id="PTHR12302:SF3">
    <property type="entry name" value="SERINE_THREONINE-PROTEIN KINASE 31"/>
    <property type="match status" value="1"/>
</dbReference>
<feature type="compositionally biased region" description="Pro residues" evidence="4">
    <location>
        <begin position="24"/>
        <end position="37"/>
    </location>
</feature>
<evidence type="ECO:0000313" key="6">
    <source>
        <dbReference type="EMBL" id="HJA78176.1"/>
    </source>
</evidence>
<evidence type="ECO:0000256" key="1">
    <source>
        <dbReference type="ARBA" id="ARBA00022722"/>
    </source>
</evidence>
<accession>A0A9D2HK24</accession>
<evidence type="ECO:0000256" key="3">
    <source>
        <dbReference type="ARBA" id="ARBA00022801"/>
    </source>
</evidence>
<dbReference type="SUPFAM" id="SSF50199">
    <property type="entry name" value="Staphylococcal nuclease"/>
    <property type="match status" value="1"/>
</dbReference>
<evidence type="ECO:0000256" key="4">
    <source>
        <dbReference type="SAM" id="MobiDB-lite"/>
    </source>
</evidence>
<dbReference type="PROSITE" id="PS50830">
    <property type="entry name" value="TNASE_3"/>
    <property type="match status" value="1"/>
</dbReference>
<dbReference type="InterPro" id="IPR035437">
    <property type="entry name" value="SNase_OB-fold_sf"/>
</dbReference>